<keyword evidence="2 4" id="KW-0238">DNA-binding</keyword>
<dbReference type="InterPro" id="IPR050109">
    <property type="entry name" value="HTH-type_TetR-like_transc_reg"/>
</dbReference>
<dbReference type="EMBL" id="BSTJ01000014">
    <property type="protein sequence ID" value="GLY80294.1"/>
    <property type="molecule type" value="Genomic_DNA"/>
</dbReference>
<dbReference type="AlphaFoldDB" id="A0A9W6RRL1"/>
<feature type="domain" description="HTH tetR-type" evidence="6">
    <location>
        <begin position="56"/>
        <end position="117"/>
    </location>
</feature>
<evidence type="ECO:0000313" key="8">
    <source>
        <dbReference type="Proteomes" id="UP001165135"/>
    </source>
</evidence>
<dbReference type="PANTHER" id="PTHR30055:SF234">
    <property type="entry name" value="HTH-TYPE TRANSCRIPTIONAL REGULATOR BETI"/>
    <property type="match status" value="1"/>
</dbReference>
<dbReference type="PROSITE" id="PS50977">
    <property type="entry name" value="HTH_TETR_2"/>
    <property type="match status" value="1"/>
</dbReference>
<dbReference type="InterPro" id="IPR009057">
    <property type="entry name" value="Homeodomain-like_sf"/>
</dbReference>
<evidence type="ECO:0000256" key="5">
    <source>
        <dbReference type="SAM" id="MobiDB-lite"/>
    </source>
</evidence>
<gene>
    <name evidence="7" type="ORF">Airi01_085610</name>
</gene>
<organism evidence="7 8">
    <name type="scientific">Actinoallomurus iriomotensis</name>
    <dbReference type="NCBI Taxonomy" id="478107"/>
    <lineage>
        <taxon>Bacteria</taxon>
        <taxon>Bacillati</taxon>
        <taxon>Actinomycetota</taxon>
        <taxon>Actinomycetes</taxon>
        <taxon>Streptosporangiales</taxon>
        <taxon>Thermomonosporaceae</taxon>
        <taxon>Actinoallomurus</taxon>
    </lineage>
</organism>
<evidence type="ECO:0000259" key="6">
    <source>
        <dbReference type="PROSITE" id="PS50977"/>
    </source>
</evidence>
<name>A0A9W6RRL1_9ACTN</name>
<sequence length="263" mass="28324">MLGVSPDRLRSLGPAALGGEAAAEAKDGPPEGRTGCRCDGEETDMAGGTARAERVQATREAILTAAERLFAEHGVFAVSNRQISEAAGQGNNAAVNYHFGTKTDLVRAIVRRHSDEIEQIRVRMVAEAADSTDPRDWIACLVRPNAEHLATLESPSWFARFAAQVMTDPELRDIMTAESLASPSLNRAVEGLKRCLPELPPEVRAERDEMIRQLMMHVTAERERALADGRPTARASWHDAATGLIDAIAGLLQAPVTPAQGDS</sequence>
<feature type="compositionally biased region" description="Low complexity" evidence="5">
    <location>
        <begin position="13"/>
        <end position="22"/>
    </location>
</feature>
<dbReference type="SUPFAM" id="SSF46689">
    <property type="entry name" value="Homeodomain-like"/>
    <property type="match status" value="1"/>
</dbReference>
<keyword evidence="1" id="KW-0805">Transcription regulation</keyword>
<dbReference type="InterPro" id="IPR041586">
    <property type="entry name" value="PsrA_TetR_C"/>
</dbReference>
<keyword evidence="3" id="KW-0804">Transcription</keyword>
<dbReference type="Gene3D" id="1.10.357.10">
    <property type="entry name" value="Tetracycline Repressor, domain 2"/>
    <property type="match status" value="1"/>
</dbReference>
<dbReference type="Pfam" id="PF17939">
    <property type="entry name" value="TetR_C_30"/>
    <property type="match status" value="1"/>
</dbReference>
<protein>
    <submittedName>
        <fullName evidence="7">TetR family transcriptional regulator</fullName>
    </submittedName>
</protein>
<feature type="region of interest" description="Disordered" evidence="5">
    <location>
        <begin position="1"/>
        <end position="51"/>
    </location>
</feature>
<evidence type="ECO:0000256" key="4">
    <source>
        <dbReference type="PROSITE-ProRule" id="PRU00335"/>
    </source>
</evidence>
<evidence type="ECO:0000256" key="1">
    <source>
        <dbReference type="ARBA" id="ARBA00023015"/>
    </source>
</evidence>
<reference evidence="7" key="1">
    <citation type="submission" date="2023-03" db="EMBL/GenBank/DDBJ databases">
        <title>Actinoallomurus iriomotensis NBRC 103681.</title>
        <authorList>
            <person name="Ichikawa N."/>
            <person name="Sato H."/>
            <person name="Tonouchi N."/>
        </authorList>
    </citation>
    <scope>NUCLEOTIDE SEQUENCE</scope>
    <source>
        <strain evidence="7">NBRC 103681</strain>
    </source>
</reference>
<evidence type="ECO:0000256" key="2">
    <source>
        <dbReference type="ARBA" id="ARBA00023125"/>
    </source>
</evidence>
<dbReference type="Proteomes" id="UP001165135">
    <property type="component" value="Unassembled WGS sequence"/>
</dbReference>
<dbReference type="Pfam" id="PF00440">
    <property type="entry name" value="TetR_N"/>
    <property type="match status" value="1"/>
</dbReference>
<proteinExistence type="predicted"/>
<accession>A0A9W6RRL1</accession>
<dbReference type="GO" id="GO:0003700">
    <property type="term" value="F:DNA-binding transcription factor activity"/>
    <property type="evidence" value="ECO:0007669"/>
    <property type="project" value="TreeGrafter"/>
</dbReference>
<evidence type="ECO:0000313" key="7">
    <source>
        <dbReference type="EMBL" id="GLY80294.1"/>
    </source>
</evidence>
<feature type="compositionally biased region" description="Basic and acidic residues" evidence="5">
    <location>
        <begin position="23"/>
        <end position="40"/>
    </location>
</feature>
<dbReference type="GO" id="GO:0000976">
    <property type="term" value="F:transcription cis-regulatory region binding"/>
    <property type="evidence" value="ECO:0007669"/>
    <property type="project" value="TreeGrafter"/>
</dbReference>
<dbReference type="PANTHER" id="PTHR30055">
    <property type="entry name" value="HTH-TYPE TRANSCRIPTIONAL REGULATOR RUTR"/>
    <property type="match status" value="1"/>
</dbReference>
<comment type="caution">
    <text evidence="4">Lacks conserved residue(s) required for the propagation of feature annotation.</text>
</comment>
<dbReference type="InterPro" id="IPR001647">
    <property type="entry name" value="HTH_TetR"/>
</dbReference>
<evidence type="ECO:0000256" key="3">
    <source>
        <dbReference type="ARBA" id="ARBA00023163"/>
    </source>
</evidence>
<comment type="caution">
    <text evidence="7">The sequence shown here is derived from an EMBL/GenBank/DDBJ whole genome shotgun (WGS) entry which is preliminary data.</text>
</comment>